<dbReference type="Proteomes" id="UP001516023">
    <property type="component" value="Unassembled WGS sequence"/>
</dbReference>
<dbReference type="EMBL" id="JABMIG020000339">
    <property type="protein sequence ID" value="KAL3780727.1"/>
    <property type="molecule type" value="Genomic_DNA"/>
</dbReference>
<dbReference type="Gene3D" id="3.30.1330.30">
    <property type="match status" value="1"/>
</dbReference>
<keyword evidence="5" id="KW-1185">Reference proteome</keyword>
<protein>
    <recommendedName>
        <fullName evidence="3">tRNA/rRNA methyltransferase SpoU type domain-containing protein</fullName>
    </recommendedName>
</protein>
<dbReference type="Gene3D" id="3.40.1280.10">
    <property type="match status" value="1"/>
</dbReference>
<dbReference type="PANTHER" id="PTHR43191:SF2">
    <property type="entry name" value="RRNA METHYLTRANSFERASE 3, MITOCHONDRIAL"/>
    <property type="match status" value="1"/>
</dbReference>
<evidence type="ECO:0000313" key="4">
    <source>
        <dbReference type="EMBL" id="KAL3780727.1"/>
    </source>
</evidence>
<accession>A0ABD3NZD8</accession>
<dbReference type="InterPro" id="IPR029026">
    <property type="entry name" value="tRNA_m1G_MTases_N"/>
</dbReference>
<gene>
    <name evidence="4" type="ORF">HJC23_001009</name>
</gene>
<dbReference type="InterPro" id="IPR029028">
    <property type="entry name" value="Alpha/beta_knot_MTases"/>
</dbReference>
<dbReference type="PANTHER" id="PTHR43191">
    <property type="entry name" value="RRNA METHYLTRANSFERASE 3"/>
    <property type="match status" value="1"/>
</dbReference>
<evidence type="ECO:0000256" key="1">
    <source>
        <dbReference type="ARBA" id="ARBA00022603"/>
    </source>
</evidence>
<organism evidence="4 5">
    <name type="scientific">Cyclotella cryptica</name>
    <dbReference type="NCBI Taxonomy" id="29204"/>
    <lineage>
        <taxon>Eukaryota</taxon>
        <taxon>Sar</taxon>
        <taxon>Stramenopiles</taxon>
        <taxon>Ochrophyta</taxon>
        <taxon>Bacillariophyta</taxon>
        <taxon>Coscinodiscophyceae</taxon>
        <taxon>Thalassiosirophycidae</taxon>
        <taxon>Stephanodiscales</taxon>
        <taxon>Stephanodiscaceae</taxon>
        <taxon>Cyclotella</taxon>
    </lineage>
</organism>
<sequence>MSEIPNWERITNHQTSKTVKLFKSVHRANKSKRSELGLTVAEGVRLVNDILSNEVSRRLVRNIVVAESLFSDVSGAETEENRKKLQYWLRIAHEESIQRKIESHFNESNETNTSFCTVNIGTEQVLKACSGTVTTQGVVALMKTPKPYNLISCSTDTAPFYLILDGLSDPGNVGTLLRSCAASNATALIVLPDSCDVWNPKVLRSAMGASFRVPVLEMSEPRKVASNQAQVGAFKQLLHLLQQCGVNTDRVFAATMEAAGDKGMSKPLKQSIPHYNVDWVSGIGSEKGGAALVLGREGEGLRSDVRDAIQEGIISTIHVPMAPGTESLNAAVCGSVIMFERMRQLILSEENMGHN</sequence>
<dbReference type="SUPFAM" id="SSF75217">
    <property type="entry name" value="alpha/beta knot"/>
    <property type="match status" value="1"/>
</dbReference>
<dbReference type="InterPro" id="IPR001537">
    <property type="entry name" value="SpoU_MeTrfase"/>
</dbReference>
<keyword evidence="1" id="KW-0489">Methyltransferase</keyword>
<comment type="caution">
    <text evidence="4">The sequence shown here is derived from an EMBL/GenBank/DDBJ whole genome shotgun (WGS) entry which is preliminary data.</text>
</comment>
<evidence type="ECO:0000256" key="2">
    <source>
        <dbReference type="ARBA" id="ARBA00022679"/>
    </source>
</evidence>
<dbReference type="InterPro" id="IPR051259">
    <property type="entry name" value="rRNA_Methyltransferase"/>
</dbReference>
<evidence type="ECO:0000259" key="3">
    <source>
        <dbReference type="Pfam" id="PF00588"/>
    </source>
</evidence>
<dbReference type="AlphaFoldDB" id="A0ABD3NZD8"/>
<dbReference type="GO" id="GO:0032259">
    <property type="term" value="P:methylation"/>
    <property type="evidence" value="ECO:0007669"/>
    <property type="project" value="UniProtKB-KW"/>
</dbReference>
<dbReference type="GO" id="GO:0008168">
    <property type="term" value="F:methyltransferase activity"/>
    <property type="evidence" value="ECO:0007669"/>
    <property type="project" value="UniProtKB-KW"/>
</dbReference>
<dbReference type="InterPro" id="IPR029064">
    <property type="entry name" value="Ribosomal_eL30-like_sf"/>
</dbReference>
<feature type="domain" description="tRNA/rRNA methyltransferase SpoU type" evidence="3">
    <location>
        <begin position="160"/>
        <end position="339"/>
    </location>
</feature>
<reference evidence="4 5" key="1">
    <citation type="journal article" date="2020" name="G3 (Bethesda)">
        <title>Improved Reference Genome for Cyclotella cryptica CCMP332, a Model for Cell Wall Morphogenesis, Salinity Adaptation, and Lipid Production in Diatoms (Bacillariophyta).</title>
        <authorList>
            <person name="Roberts W.R."/>
            <person name="Downey K.M."/>
            <person name="Ruck E.C."/>
            <person name="Traller J.C."/>
            <person name="Alverson A.J."/>
        </authorList>
    </citation>
    <scope>NUCLEOTIDE SEQUENCE [LARGE SCALE GENOMIC DNA]</scope>
    <source>
        <strain evidence="4 5">CCMP332</strain>
    </source>
</reference>
<proteinExistence type="predicted"/>
<dbReference type="Pfam" id="PF00588">
    <property type="entry name" value="SpoU_methylase"/>
    <property type="match status" value="1"/>
</dbReference>
<keyword evidence="2" id="KW-0808">Transferase</keyword>
<evidence type="ECO:0000313" key="5">
    <source>
        <dbReference type="Proteomes" id="UP001516023"/>
    </source>
</evidence>
<name>A0ABD3NZD8_9STRA</name>
<dbReference type="CDD" id="cd18095">
    <property type="entry name" value="SpoU-like_rRNA-MTase"/>
    <property type="match status" value="1"/>
</dbReference>